<evidence type="ECO:0008006" key="3">
    <source>
        <dbReference type="Google" id="ProtNLM"/>
    </source>
</evidence>
<reference evidence="1 2" key="1">
    <citation type="submission" date="2018-08" db="EMBL/GenBank/DDBJ databases">
        <title>A genome reference for cultivated species of the human gut microbiota.</title>
        <authorList>
            <person name="Zou Y."/>
            <person name="Xue W."/>
            <person name="Luo G."/>
        </authorList>
    </citation>
    <scope>NUCLEOTIDE SEQUENCE [LARGE SCALE GENOMIC DNA]</scope>
    <source>
        <strain evidence="1 2">AM37-3BH</strain>
    </source>
</reference>
<protein>
    <recommendedName>
        <fullName evidence="3">Lipocalin-like domain-containing protein</fullName>
    </recommendedName>
</protein>
<sequence length="108" mass="12349">MSEIASNNQKSLNDILIGTWITTSGTADSTARIYKFYESGIMDSYIGSLKDEPLTGSYELDNDKIYMSYFERSNPKENDKTPFTVVSYDENEIIVTAMGKTITWKRYE</sequence>
<proteinExistence type="predicted"/>
<evidence type="ECO:0000313" key="1">
    <source>
        <dbReference type="EMBL" id="RHC13242.1"/>
    </source>
</evidence>
<accession>A0A413YVW7</accession>
<dbReference type="EMBL" id="QSHM01000007">
    <property type="protein sequence ID" value="RHC13242.1"/>
    <property type="molecule type" value="Genomic_DNA"/>
</dbReference>
<dbReference type="Proteomes" id="UP000285844">
    <property type="component" value="Unassembled WGS sequence"/>
</dbReference>
<organism evidence="1 2">
    <name type="scientific">Lachnospira eligens</name>
    <dbReference type="NCBI Taxonomy" id="39485"/>
    <lineage>
        <taxon>Bacteria</taxon>
        <taxon>Bacillati</taxon>
        <taxon>Bacillota</taxon>
        <taxon>Clostridia</taxon>
        <taxon>Lachnospirales</taxon>
        <taxon>Lachnospiraceae</taxon>
        <taxon>Lachnospira</taxon>
    </lineage>
</organism>
<dbReference type="AlphaFoldDB" id="A0A413YVW7"/>
<comment type="caution">
    <text evidence="1">The sequence shown here is derived from an EMBL/GenBank/DDBJ whole genome shotgun (WGS) entry which is preliminary data.</text>
</comment>
<gene>
    <name evidence="1" type="ORF">DW858_07885</name>
</gene>
<evidence type="ECO:0000313" key="2">
    <source>
        <dbReference type="Proteomes" id="UP000285844"/>
    </source>
</evidence>
<name>A0A413YVW7_9FIRM</name>